<evidence type="ECO:0000256" key="1">
    <source>
        <dbReference type="SAM" id="MobiDB-lite"/>
    </source>
</evidence>
<proteinExistence type="predicted"/>
<protein>
    <submittedName>
        <fullName evidence="2">Uncharacterized protein</fullName>
    </submittedName>
</protein>
<evidence type="ECO:0000313" key="3">
    <source>
        <dbReference type="Proteomes" id="UP001249851"/>
    </source>
</evidence>
<evidence type="ECO:0000313" key="2">
    <source>
        <dbReference type="EMBL" id="KAK2564273.1"/>
    </source>
</evidence>
<gene>
    <name evidence="2" type="ORF">P5673_012528</name>
</gene>
<organism evidence="2 3">
    <name type="scientific">Acropora cervicornis</name>
    <name type="common">Staghorn coral</name>
    <dbReference type="NCBI Taxonomy" id="6130"/>
    <lineage>
        <taxon>Eukaryota</taxon>
        <taxon>Metazoa</taxon>
        <taxon>Cnidaria</taxon>
        <taxon>Anthozoa</taxon>
        <taxon>Hexacorallia</taxon>
        <taxon>Scleractinia</taxon>
        <taxon>Astrocoeniina</taxon>
        <taxon>Acroporidae</taxon>
        <taxon>Acropora</taxon>
    </lineage>
</organism>
<reference evidence="2" key="2">
    <citation type="journal article" date="2023" name="Science">
        <title>Genomic signatures of disease resistance in endangered staghorn corals.</title>
        <authorList>
            <person name="Vollmer S.V."/>
            <person name="Selwyn J.D."/>
            <person name="Despard B.A."/>
            <person name="Roesel C.L."/>
        </authorList>
    </citation>
    <scope>NUCLEOTIDE SEQUENCE</scope>
    <source>
        <strain evidence="2">K2</strain>
    </source>
</reference>
<feature type="compositionally biased region" description="Basic and acidic residues" evidence="1">
    <location>
        <begin position="227"/>
        <end position="239"/>
    </location>
</feature>
<dbReference type="Proteomes" id="UP001249851">
    <property type="component" value="Unassembled WGS sequence"/>
</dbReference>
<keyword evidence="3" id="KW-1185">Reference proteome</keyword>
<reference evidence="2" key="1">
    <citation type="journal article" date="2023" name="G3 (Bethesda)">
        <title>Whole genome assembly and annotation of the endangered Caribbean coral Acropora cervicornis.</title>
        <authorList>
            <person name="Selwyn J.D."/>
            <person name="Vollmer S.V."/>
        </authorList>
    </citation>
    <scope>NUCLEOTIDE SEQUENCE</scope>
    <source>
        <strain evidence="2">K2</strain>
    </source>
</reference>
<accession>A0AAD9V7M7</accession>
<feature type="region of interest" description="Disordered" evidence="1">
    <location>
        <begin position="198"/>
        <end position="239"/>
    </location>
</feature>
<name>A0AAD9V7M7_ACRCE</name>
<sequence>MWRSKRASGSEGIKYKNILPGYKVRSWSRLLSIASNKVAVVKFLVSQWKNEEFRSKLGDRTSYGIIQDECWKLDSTMSTPVPELKGSREEADTPMILHAHHAGGSCVFHSSDADVEILLLSHSLALGKVPSIDTNHGEEAEELSLERRTRWIAAISRDDLTEQILKNDRVCSRRFVSGQPAKDFDKFNVDWVPTLNMGHSERKKKGSSVKTDQDRAERAKARRKKKLNETKADIEKKKLHLNDEGTQACNISFTPLSGHEGLSTE</sequence>
<dbReference type="AlphaFoldDB" id="A0AAD9V7M7"/>
<comment type="caution">
    <text evidence="2">The sequence shown here is derived from an EMBL/GenBank/DDBJ whole genome shotgun (WGS) entry which is preliminary data.</text>
</comment>
<dbReference type="EMBL" id="JARQWQ010000023">
    <property type="protein sequence ID" value="KAK2564273.1"/>
    <property type="molecule type" value="Genomic_DNA"/>
</dbReference>